<dbReference type="SUPFAM" id="SSF52980">
    <property type="entry name" value="Restriction endonuclease-like"/>
    <property type="match status" value="1"/>
</dbReference>
<dbReference type="PIRSF" id="PIRSF028503">
    <property type="entry name" value="UCP028503"/>
    <property type="match status" value="1"/>
</dbReference>
<dbReference type="GO" id="GO:0004601">
    <property type="term" value="F:peroxidase activity"/>
    <property type="evidence" value="ECO:0007669"/>
    <property type="project" value="UniProtKB-KW"/>
</dbReference>
<keyword evidence="3" id="KW-0560">Oxidoreductase</keyword>
<name>A0A7X3H8F8_9GAMM</name>
<dbReference type="RefSeq" id="WP_160481055.1">
    <property type="nucleotide sequence ID" value="NZ_WTFN01000027.1"/>
</dbReference>
<feature type="compositionally biased region" description="Pro residues" evidence="1">
    <location>
        <begin position="439"/>
        <end position="453"/>
    </location>
</feature>
<protein>
    <submittedName>
        <fullName evidence="3">Heme peroxidase</fullName>
    </submittedName>
</protein>
<feature type="compositionally biased region" description="Basic and acidic residues" evidence="1">
    <location>
        <begin position="428"/>
        <end position="437"/>
    </location>
</feature>
<accession>A0A7X3H8F8</accession>
<organism evidence="3 4">
    <name type="scientific">Metapseudomonas otitidis</name>
    <dbReference type="NCBI Taxonomy" id="319939"/>
    <lineage>
        <taxon>Bacteria</taxon>
        <taxon>Pseudomonadati</taxon>
        <taxon>Pseudomonadota</taxon>
        <taxon>Gammaproteobacteria</taxon>
        <taxon>Pseudomonadales</taxon>
        <taxon>Pseudomonadaceae</taxon>
        <taxon>Metapseudomonas</taxon>
    </lineage>
</organism>
<feature type="domain" description="YqaJ viral recombinase" evidence="2">
    <location>
        <begin position="12"/>
        <end position="144"/>
    </location>
</feature>
<evidence type="ECO:0000259" key="2">
    <source>
        <dbReference type="Pfam" id="PF09588"/>
    </source>
</evidence>
<evidence type="ECO:0000256" key="1">
    <source>
        <dbReference type="SAM" id="MobiDB-lite"/>
    </source>
</evidence>
<dbReference type="InterPro" id="IPR011604">
    <property type="entry name" value="PDDEXK-like_dom_sf"/>
</dbReference>
<dbReference type="Gene3D" id="3.90.320.10">
    <property type="match status" value="1"/>
</dbReference>
<proteinExistence type="predicted"/>
<keyword evidence="3" id="KW-0575">Peroxidase</keyword>
<dbReference type="Pfam" id="PF09588">
    <property type="entry name" value="YqaJ"/>
    <property type="match status" value="1"/>
</dbReference>
<dbReference type="InterPro" id="IPR019080">
    <property type="entry name" value="YqaJ_viral_recombinase"/>
</dbReference>
<sequence length="518" mass="56658">MNIHNVTQGSPEWHALRAGFFTASEAPAMMGASKYQTRADLLQQKKTRLAEDVSPQKQALFNRGHAAEAAARLIVEEMIGEELYPVTASRDHLLASMDGMNMAETVLFEHKLWNASLAAQVRAGELEPHYYWQLEQQLWVSGAECVIFVCSDGTRQNFVYMYYRPVPGRAEALLAGWRQFATELQGFEPVAPQAEPVGRAPDHLPALHIEVTGLVKASNVDAFKATAMQVLNTINTNLATDQDFANASQTVKWCEDVESRLAAAKEHALSQTASIEKLFRALDDISAETRAKRLELERLVKARKEAIRLDIKTDAERALRDYIAAINQRLASVQLPAIPADFASAIKGKKSIAGLKEGADGELARARAAADTWAAHIEENLASLAEFAEQYGFLFTDKQQLVLKSNDDLQLVIRSRIEQFQEAERLRQEKQAAEVETPKPAPATPAASPLPRPAPAAAPLWHARVVDKSALIAAIAAGYATEDLLTVDQAALDSLANDKGQSLQLAGVTVEKIPAKAA</sequence>
<dbReference type="Proteomes" id="UP000461288">
    <property type="component" value="Unassembled WGS sequence"/>
</dbReference>
<dbReference type="InterPro" id="IPR016889">
    <property type="entry name" value="UCP028503"/>
</dbReference>
<feature type="region of interest" description="Disordered" evidence="1">
    <location>
        <begin position="428"/>
        <end position="453"/>
    </location>
</feature>
<gene>
    <name evidence="3" type="ORF">GO594_13215</name>
</gene>
<evidence type="ECO:0000313" key="4">
    <source>
        <dbReference type="Proteomes" id="UP000461288"/>
    </source>
</evidence>
<dbReference type="EMBL" id="WTFN01000027">
    <property type="protein sequence ID" value="MWK56940.1"/>
    <property type="molecule type" value="Genomic_DNA"/>
</dbReference>
<dbReference type="InterPro" id="IPR011335">
    <property type="entry name" value="Restrct_endonuc-II-like"/>
</dbReference>
<evidence type="ECO:0000313" key="3">
    <source>
        <dbReference type="EMBL" id="MWK56940.1"/>
    </source>
</evidence>
<dbReference type="AlphaFoldDB" id="A0A7X3H8F8"/>
<reference evidence="3 4" key="1">
    <citation type="submission" date="2019-12" db="EMBL/GenBank/DDBJ databases">
        <title>Draft genome sequence of Pseudomonas otitidis recovered from a chicken carcass.</title>
        <authorList>
            <person name="Vieira T.R."/>
            <person name="Oliviera E.F.C."/>
            <person name="Silva N.M.V."/>
            <person name="Sambrano G.E."/>
            <person name="Cibulski S.P."/>
            <person name="Cardoso M.R.I."/>
        </authorList>
    </citation>
    <scope>NUCLEOTIDE SEQUENCE [LARGE SCALE GENOMIC DNA]</scope>
    <source>
        <strain evidence="3 4">25_K</strain>
    </source>
</reference>
<comment type="caution">
    <text evidence="3">The sequence shown here is derived from an EMBL/GenBank/DDBJ whole genome shotgun (WGS) entry which is preliminary data.</text>
</comment>